<keyword evidence="2" id="KW-1185">Reference proteome</keyword>
<dbReference type="Proteomes" id="UP000463224">
    <property type="component" value="Unassembled WGS sequence"/>
</dbReference>
<evidence type="ECO:0008006" key="3">
    <source>
        <dbReference type="Google" id="ProtNLM"/>
    </source>
</evidence>
<gene>
    <name evidence="1" type="ORF">GN330_07470</name>
</gene>
<dbReference type="AlphaFoldDB" id="A0A844QDK9"/>
<organism evidence="1 2">
    <name type="scientific">Nitratireductor arenosus</name>
    <dbReference type="NCBI Taxonomy" id="2682096"/>
    <lineage>
        <taxon>Bacteria</taxon>
        <taxon>Pseudomonadati</taxon>
        <taxon>Pseudomonadota</taxon>
        <taxon>Alphaproteobacteria</taxon>
        <taxon>Hyphomicrobiales</taxon>
        <taxon>Phyllobacteriaceae</taxon>
        <taxon>Nitratireductor</taxon>
    </lineage>
</organism>
<name>A0A844QDK9_9HYPH</name>
<dbReference type="SUPFAM" id="SSF88874">
    <property type="entry name" value="Receptor-binding domain of short tail fibre protein gp12"/>
    <property type="match status" value="1"/>
</dbReference>
<dbReference type="EMBL" id="WPHG01000002">
    <property type="protein sequence ID" value="MVA97087.1"/>
    <property type="molecule type" value="Genomic_DNA"/>
</dbReference>
<evidence type="ECO:0000313" key="1">
    <source>
        <dbReference type="EMBL" id="MVA97087.1"/>
    </source>
</evidence>
<accession>A0A844QDK9</accession>
<proteinExistence type="predicted"/>
<reference evidence="1 2" key="1">
    <citation type="submission" date="2019-12" db="EMBL/GenBank/DDBJ databases">
        <title>Nitratireductor arenosus sp. nov., Isolated from sea sand, Jeju island, South Korea.</title>
        <authorList>
            <person name="Kim W."/>
        </authorList>
    </citation>
    <scope>NUCLEOTIDE SEQUENCE [LARGE SCALE GENOMIC DNA]</scope>
    <source>
        <strain evidence="1 2">CAU 1489</strain>
    </source>
</reference>
<sequence length="227" mass="24003">MNGSAAISGIWSNPKTHLLAAASIGAAILMGANEARAQDCDIRNLEGTGNSTQVAQANFTCMTARLTATLARIEALESELEPFRRASGIVAAFDRSEEDACPRGWERFAPAGGRMIVGAGVNNNVDENGQSLSRYPALMDDPDGAQGGAEWHALKAEEMPTHSHEFNGTSVLRGQWTGHPAVALSVGGEGAGVHQPFVPEGTISESGGSQPHNNMPPYLALYYCIRR</sequence>
<evidence type="ECO:0000313" key="2">
    <source>
        <dbReference type="Proteomes" id="UP000463224"/>
    </source>
</evidence>
<comment type="caution">
    <text evidence="1">The sequence shown here is derived from an EMBL/GenBank/DDBJ whole genome shotgun (WGS) entry which is preliminary data.</text>
</comment>
<dbReference type="RefSeq" id="WP_156712082.1">
    <property type="nucleotide sequence ID" value="NZ_WPHG01000002.1"/>
</dbReference>
<protein>
    <recommendedName>
        <fullName evidence="3">Microcystin-dependent protein</fullName>
    </recommendedName>
</protein>